<sequence length="240" mass="26514">MTQLNQGIQVSNTPSVVNDATADTAMLLLLAALRRAWIPQRSLRQGFWDANRPLGRDCRGMLLGILGMGGIGLAVARRAAGFGFRLQYHNRSPARNSDIDVLDLSPEQRPKFVSLEELFRASDAISIHLPLYPETTGFIGYEEIKKMKDGVVIVNTARGSILNEDALVEGLKSGKVWSAGLDVFENEPLVHEGLRQNENVVLFPHIGTATIDTRHRMEKLMLDNVHSALKLGRLLTPVPQ</sequence>
<evidence type="ECO:0000256" key="4">
    <source>
        <dbReference type="RuleBase" id="RU003719"/>
    </source>
</evidence>
<dbReference type="GO" id="GO:0030267">
    <property type="term" value="F:glyoxylate reductase (NADPH) activity"/>
    <property type="evidence" value="ECO:0007669"/>
    <property type="project" value="TreeGrafter"/>
</dbReference>
<dbReference type="PROSITE" id="PS00065">
    <property type="entry name" value="D_2_HYDROXYACID_DH_1"/>
    <property type="match status" value="1"/>
</dbReference>
<reference evidence="7 8" key="1">
    <citation type="submission" date="2015-06" db="EMBL/GenBank/DDBJ databases">
        <title>Draft genome of the ant-associated black yeast Phialophora attae CBS 131958.</title>
        <authorList>
            <person name="Moreno L.F."/>
            <person name="Stielow B.J."/>
            <person name="de Hoog S."/>
            <person name="Vicente V.A."/>
            <person name="Weiss V.A."/>
            <person name="de Vries M."/>
            <person name="Cruz L.M."/>
            <person name="Souza E.M."/>
        </authorList>
    </citation>
    <scope>NUCLEOTIDE SEQUENCE [LARGE SCALE GENOMIC DNA]</scope>
    <source>
        <strain evidence="7 8">CBS 131958</strain>
    </source>
</reference>
<evidence type="ECO:0000259" key="6">
    <source>
        <dbReference type="Pfam" id="PF02826"/>
    </source>
</evidence>
<keyword evidence="2 4" id="KW-0560">Oxidoreductase</keyword>
<dbReference type="Pfam" id="PF00389">
    <property type="entry name" value="2-Hacid_dh"/>
    <property type="match status" value="1"/>
</dbReference>
<dbReference type="Gene3D" id="3.40.50.720">
    <property type="entry name" value="NAD(P)-binding Rossmann-like Domain"/>
    <property type="match status" value="1"/>
</dbReference>
<accession>A0A0N0NIF2</accession>
<organism evidence="7 8">
    <name type="scientific">Cyphellophora attinorum</name>
    <dbReference type="NCBI Taxonomy" id="1664694"/>
    <lineage>
        <taxon>Eukaryota</taxon>
        <taxon>Fungi</taxon>
        <taxon>Dikarya</taxon>
        <taxon>Ascomycota</taxon>
        <taxon>Pezizomycotina</taxon>
        <taxon>Eurotiomycetes</taxon>
        <taxon>Chaetothyriomycetidae</taxon>
        <taxon>Chaetothyriales</taxon>
        <taxon>Cyphellophoraceae</taxon>
        <taxon>Cyphellophora</taxon>
    </lineage>
</organism>
<feature type="domain" description="D-isomer specific 2-hydroxyacid dehydrogenase NAD-binding" evidence="6">
    <location>
        <begin position="27"/>
        <end position="207"/>
    </location>
</feature>
<dbReference type="PANTHER" id="PTHR10996:SF257">
    <property type="entry name" value="GLYOXYLATE REDUCTASE 1"/>
    <property type="match status" value="1"/>
</dbReference>
<dbReference type="GO" id="GO:0005829">
    <property type="term" value="C:cytosol"/>
    <property type="evidence" value="ECO:0007669"/>
    <property type="project" value="TreeGrafter"/>
</dbReference>
<dbReference type="GO" id="GO:0016618">
    <property type="term" value="F:hydroxypyruvate reductase [NAD(P)H] activity"/>
    <property type="evidence" value="ECO:0007669"/>
    <property type="project" value="TreeGrafter"/>
</dbReference>
<dbReference type="InterPro" id="IPR006139">
    <property type="entry name" value="D-isomer_2_OHA_DH_cat_dom"/>
</dbReference>
<dbReference type="PANTHER" id="PTHR10996">
    <property type="entry name" value="2-HYDROXYACID DEHYDROGENASE-RELATED"/>
    <property type="match status" value="1"/>
</dbReference>
<comment type="caution">
    <text evidence="7">The sequence shown here is derived from an EMBL/GenBank/DDBJ whole genome shotgun (WGS) entry which is preliminary data.</text>
</comment>
<dbReference type="EMBL" id="LFJN01000041">
    <property type="protein sequence ID" value="KPI35369.1"/>
    <property type="molecule type" value="Genomic_DNA"/>
</dbReference>
<evidence type="ECO:0000259" key="5">
    <source>
        <dbReference type="Pfam" id="PF00389"/>
    </source>
</evidence>
<dbReference type="FunFam" id="3.40.50.720:FF:000203">
    <property type="entry name" value="D-3-phosphoglycerate dehydrogenase (SerA)"/>
    <property type="match status" value="1"/>
</dbReference>
<dbReference type="STRING" id="1664694.A0A0N0NIF2"/>
<evidence type="ECO:0000256" key="3">
    <source>
        <dbReference type="ARBA" id="ARBA00023027"/>
    </source>
</evidence>
<evidence type="ECO:0000313" key="8">
    <source>
        <dbReference type="Proteomes" id="UP000038010"/>
    </source>
</evidence>
<dbReference type="AlphaFoldDB" id="A0A0N0NIF2"/>
<dbReference type="OrthoDB" id="9991913at2759"/>
<dbReference type="GeneID" id="28742425"/>
<evidence type="ECO:0000256" key="2">
    <source>
        <dbReference type="ARBA" id="ARBA00023002"/>
    </source>
</evidence>
<dbReference type="Pfam" id="PF02826">
    <property type="entry name" value="2-Hacid_dh_C"/>
    <property type="match status" value="1"/>
</dbReference>
<proteinExistence type="inferred from homology"/>
<dbReference type="Proteomes" id="UP000038010">
    <property type="component" value="Unassembled WGS sequence"/>
</dbReference>
<dbReference type="InterPro" id="IPR006140">
    <property type="entry name" value="D-isomer_DH_NAD-bd"/>
</dbReference>
<keyword evidence="8" id="KW-1185">Reference proteome</keyword>
<evidence type="ECO:0000313" key="7">
    <source>
        <dbReference type="EMBL" id="KPI35369.1"/>
    </source>
</evidence>
<name>A0A0N0NIF2_9EURO</name>
<dbReference type="PROSITE" id="PS00670">
    <property type="entry name" value="D_2_HYDROXYACID_DH_2"/>
    <property type="match status" value="1"/>
</dbReference>
<feature type="domain" description="D-isomer specific 2-hydroxyacid dehydrogenase catalytic" evidence="5">
    <location>
        <begin position="6"/>
        <end position="238"/>
    </location>
</feature>
<dbReference type="GO" id="GO:0051287">
    <property type="term" value="F:NAD binding"/>
    <property type="evidence" value="ECO:0007669"/>
    <property type="project" value="InterPro"/>
</dbReference>
<dbReference type="InterPro" id="IPR029753">
    <property type="entry name" value="D-isomer_DH_CS"/>
</dbReference>
<dbReference type="SUPFAM" id="SSF51735">
    <property type="entry name" value="NAD(P)-binding Rossmann-fold domains"/>
    <property type="match status" value="1"/>
</dbReference>
<dbReference type="PROSITE" id="PS00671">
    <property type="entry name" value="D_2_HYDROXYACID_DH_3"/>
    <property type="match status" value="1"/>
</dbReference>
<protein>
    <submittedName>
        <fullName evidence="7">Glyoxylate 1</fullName>
    </submittedName>
</protein>
<gene>
    <name evidence="7" type="ORF">AB675_9966</name>
</gene>
<dbReference type="RefSeq" id="XP_017995332.1">
    <property type="nucleotide sequence ID" value="XM_018150545.1"/>
</dbReference>
<evidence type="ECO:0000256" key="1">
    <source>
        <dbReference type="ARBA" id="ARBA00005854"/>
    </source>
</evidence>
<dbReference type="VEuPathDB" id="FungiDB:AB675_9966"/>
<dbReference type="InterPro" id="IPR050223">
    <property type="entry name" value="D-isomer_2-hydroxyacid_DH"/>
</dbReference>
<dbReference type="InterPro" id="IPR029752">
    <property type="entry name" value="D-isomer_DH_CS1"/>
</dbReference>
<comment type="similarity">
    <text evidence="1 4">Belongs to the D-isomer specific 2-hydroxyacid dehydrogenase family.</text>
</comment>
<dbReference type="InterPro" id="IPR036291">
    <property type="entry name" value="NAD(P)-bd_dom_sf"/>
</dbReference>
<keyword evidence="3" id="KW-0520">NAD</keyword>